<accession>A0A182KI23</accession>
<name>A0A182KI23_9DIPT</name>
<protein>
    <submittedName>
        <fullName evidence="2">Uncharacterized protein</fullName>
    </submittedName>
</protein>
<dbReference type="Proteomes" id="UP000075881">
    <property type="component" value="Unassembled WGS sequence"/>
</dbReference>
<feature type="region of interest" description="Disordered" evidence="1">
    <location>
        <begin position="53"/>
        <end position="72"/>
    </location>
</feature>
<reference evidence="2" key="2">
    <citation type="submission" date="2020-05" db="UniProtKB">
        <authorList>
            <consortium name="EnsemblMetazoa"/>
        </authorList>
    </citation>
    <scope>IDENTIFICATION</scope>
    <source>
        <strain evidence="2">ACHKN1017</strain>
    </source>
</reference>
<evidence type="ECO:0000313" key="3">
    <source>
        <dbReference type="Proteomes" id="UP000075881"/>
    </source>
</evidence>
<reference evidence="3" key="1">
    <citation type="submission" date="2013-03" db="EMBL/GenBank/DDBJ databases">
        <title>The Genome Sequence of Anopheles christyi ACHKN1017.</title>
        <authorList>
            <consortium name="The Broad Institute Genomics Platform"/>
            <person name="Neafsey D.E."/>
            <person name="Besansky N."/>
            <person name="Walker B."/>
            <person name="Young S.K."/>
            <person name="Zeng Q."/>
            <person name="Gargeya S."/>
            <person name="Fitzgerald M."/>
            <person name="Haas B."/>
            <person name="Abouelleil A."/>
            <person name="Allen A.W."/>
            <person name="Alvarado L."/>
            <person name="Arachchi H.M."/>
            <person name="Berlin A.M."/>
            <person name="Chapman S.B."/>
            <person name="Gainer-Dewar J."/>
            <person name="Goldberg J."/>
            <person name="Griggs A."/>
            <person name="Gujja S."/>
            <person name="Hansen M."/>
            <person name="Howarth C."/>
            <person name="Imamovic A."/>
            <person name="Ireland A."/>
            <person name="Larimer J."/>
            <person name="McCowan C."/>
            <person name="Murphy C."/>
            <person name="Pearson M."/>
            <person name="Poon T.W."/>
            <person name="Priest M."/>
            <person name="Roberts A."/>
            <person name="Saif S."/>
            <person name="Shea T."/>
            <person name="Sisk P."/>
            <person name="Sykes S."/>
            <person name="Wortman J."/>
            <person name="Nusbaum C."/>
            <person name="Birren B."/>
        </authorList>
    </citation>
    <scope>NUCLEOTIDE SEQUENCE [LARGE SCALE GENOMIC DNA]</scope>
    <source>
        <strain evidence="3">ACHKN1017</strain>
    </source>
</reference>
<keyword evidence="3" id="KW-1185">Reference proteome</keyword>
<organism evidence="2 3">
    <name type="scientific">Anopheles christyi</name>
    <dbReference type="NCBI Taxonomy" id="43041"/>
    <lineage>
        <taxon>Eukaryota</taxon>
        <taxon>Metazoa</taxon>
        <taxon>Ecdysozoa</taxon>
        <taxon>Arthropoda</taxon>
        <taxon>Hexapoda</taxon>
        <taxon>Insecta</taxon>
        <taxon>Pterygota</taxon>
        <taxon>Neoptera</taxon>
        <taxon>Endopterygota</taxon>
        <taxon>Diptera</taxon>
        <taxon>Nematocera</taxon>
        <taxon>Culicoidea</taxon>
        <taxon>Culicidae</taxon>
        <taxon>Anophelinae</taxon>
        <taxon>Anopheles</taxon>
    </lineage>
</organism>
<dbReference type="EnsemblMetazoa" id="ACHR014123-RA">
    <property type="protein sequence ID" value="ACHR014123-PA"/>
    <property type="gene ID" value="ACHR014123"/>
</dbReference>
<sequence>MGFGHKSGEEARARAGGDVLRCFSSHFPLSISFSPVFSSFPSLSLSLSVSRLFGGGSPQHHVRTESTRPTKL</sequence>
<evidence type="ECO:0000313" key="2">
    <source>
        <dbReference type="EnsemblMetazoa" id="ACHR014123-PA"/>
    </source>
</evidence>
<evidence type="ECO:0000256" key="1">
    <source>
        <dbReference type="SAM" id="MobiDB-lite"/>
    </source>
</evidence>
<feature type="compositionally biased region" description="Basic and acidic residues" evidence="1">
    <location>
        <begin position="62"/>
        <end position="72"/>
    </location>
</feature>
<dbReference type="AlphaFoldDB" id="A0A182KI23"/>
<dbReference type="VEuPathDB" id="VectorBase:ACHR014123"/>
<proteinExistence type="predicted"/>